<proteinExistence type="inferred from homology"/>
<dbReference type="GO" id="GO:0001522">
    <property type="term" value="P:pseudouridine synthesis"/>
    <property type="evidence" value="ECO:0007669"/>
    <property type="project" value="InterPro"/>
</dbReference>
<dbReference type="InterPro" id="IPR020103">
    <property type="entry name" value="PsdUridine_synth_cat_dom_sf"/>
</dbReference>
<comment type="function">
    <text evidence="2">Catalyzes oxygen-dependent 5-hydroxyuridine (ho5U) modification at position 34 in tRNAs.</text>
</comment>
<evidence type="ECO:0000256" key="1">
    <source>
        <dbReference type="ARBA" id="ARBA00010876"/>
    </source>
</evidence>
<keyword evidence="2" id="KW-0560">Oxidoreductase</keyword>
<dbReference type="CDD" id="cd01518">
    <property type="entry name" value="RHOD_YceA"/>
    <property type="match status" value="1"/>
</dbReference>
<dbReference type="SUPFAM" id="SSF52821">
    <property type="entry name" value="Rhodanese/Cell cycle control phosphatase"/>
    <property type="match status" value="1"/>
</dbReference>
<dbReference type="Gene3D" id="3.40.250.10">
    <property type="entry name" value="Rhodanese-like domain"/>
    <property type="match status" value="1"/>
</dbReference>
<dbReference type="PANTHER" id="PTHR43268:SF3">
    <property type="entry name" value="RHODANESE-LIKE DOMAIN-CONTAINING PROTEIN 7-RELATED"/>
    <property type="match status" value="1"/>
</dbReference>
<name>A0A517U4R3_9BACT</name>
<dbReference type="InterPro" id="IPR006225">
    <property type="entry name" value="PsdUridine_synth_RluC/D"/>
</dbReference>
<dbReference type="Proteomes" id="UP000317909">
    <property type="component" value="Chromosome"/>
</dbReference>
<dbReference type="InterPro" id="IPR001763">
    <property type="entry name" value="Rhodanese-like_dom"/>
</dbReference>
<protein>
    <recommendedName>
        <fullName evidence="2">tRNA uridine(34) hydroxylase</fullName>
        <ecNumber evidence="2">1.14.-.-</ecNumber>
    </recommendedName>
    <alternativeName>
        <fullName evidence="2">tRNA hydroxylation protein O</fullName>
    </alternativeName>
</protein>
<comment type="similarity">
    <text evidence="1">Belongs to the pseudouridine synthase RluA family.</text>
</comment>
<feature type="domain" description="Rhodanese" evidence="4">
    <location>
        <begin position="124"/>
        <end position="218"/>
    </location>
</feature>
<dbReference type="SUPFAM" id="SSF55120">
    <property type="entry name" value="Pseudouridine synthase"/>
    <property type="match status" value="1"/>
</dbReference>
<sequence length="605" mass="67170">MSQVTNIAGYQFTPLAELKPLREGLLRQCKEWGLRGTILLSTEGINLFVAGDDAGVEGLVAELRSWPGLGEFTPKVSYSDAQPFRRMLVRIKREIIAFGVPGIDPATRTSPKLAAQELKQWLDEGRPVTLLDTRNDYEVRIGTFRGAKTLGIDHFREFPAAVAELPAELKRQPIVMFCTGGIRCEKAGPYMEREGFEQIFQLDGGILKYFEECGGEHYDGECFVFDQRVGVDASLAESENAQCYRCLAPLTLADQQDPRYVPERSCPYCFLTVAEQLDRTIAEREAAIARATTPLPGSEPYDNYRPLSISAKYDGARLLDMLCGVFPHLAREYWEERFASGLIVDDARRPAAAERVVRAGERYLNRMPAMSEPAVNADIRVLYEDAAIVVIGKPAPLPLHPSGRFNRNTLQSILNEVYHPQKLRPVHRLDANTTGAVVLARTREFARQLQAQFAAGGVQKRYVARIQGVPAADEFVCDAPIGEATTDLGARAVDEQGQAALTTFRVLRRLEDRTTLVEATPVTGRTNQIRVHLWHLGWPIVGEQAYLPAGRLGETQTHEVDDAPLCLHAREIAFVHPLSGERVRFECALPAWADDFISAPGSARG</sequence>
<dbReference type="HAMAP" id="MF_00469">
    <property type="entry name" value="TrhO"/>
    <property type="match status" value="1"/>
</dbReference>
<dbReference type="PROSITE" id="PS50206">
    <property type="entry name" value="RHODANESE_3"/>
    <property type="match status" value="1"/>
</dbReference>
<dbReference type="GO" id="GO:0009982">
    <property type="term" value="F:pseudouridine synthase activity"/>
    <property type="evidence" value="ECO:0007669"/>
    <property type="project" value="InterPro"/>
</dbReference>
<dbReference type="InterPro" id="IPR036873">
    <property type="entry name" value="Rhodanese-like_dom_sf"/>
</dbReference>
<dbReference type="Pfam" id="PF00581">
    <property type="entry name" value="Rhodanese"/>
    <property type="match status" value="1"/>
</dbReference>
<dbReference type="GO" id="GO:0140098">
    <property type="term" value="F:catalytic activity, acting on RNA"/>
    <property type="evidence" value="ECO:0007669"/>
    <property type="project" value="UniProtKB-ARBA"/>
</dbReference>
<keyword evidence="2" id="KW-0819">tRNA processing</keyword>
<organism evidence="5 6">
    <name type="scientific">Lacipirellula limnantheis</name>
    <dbReference type="NCBI Taxonomy" id="2528024"/>
    <lineage>
        <taxon>Bacteria</taxon>
        <taxon>Pseudomonadati</taxon>
        <taxon>Planctomycetota</taxon>
        <taxon>Planctomycetia</taxon>
        <taxon>Pirellulales</taxon>
        <taxon>Lacipirellulaceae</taxon>
        <taxon>Lacipirellula</taxon>
    </lineage>
</organism>
<accession>A0A517U4R3</accession>
<feature type="active site" evidence="3">
    <location>
        <position position="430"/>
    </location>
</feature>
<evidence type="ECO:0000259" key="4">
    <source>
        <dbReference type="PROSITE" id="PS50206"/>
    </source>
</evidence>
<dbReference type="InterPro" id="IPR020936">
    <property type="entry name" value="TrhO"/>
</dbReference>
<dbReference type="InterPro" id="IPR040503">
    <property type="entry name" value="TRHO_N"/>
</dbReference>
<dbReference type="PANTHER" id="PTHR43268">
    <property type="entry name" value="THIOSULFATE SULFURTRANSFERASE/RHODANESE-LIKE DOMAIN-CONTAINING PROTEIN 2"/>
    <property type="match status" value="1"/>
</dbReference>
<dbReference type="GO" id="GO:0016705">
    <property type="term" value="F:oxidoreductase activity, acting on paired donors, with incorporation or reduction of molecular oxygen"/>
    <property type="evidence" value="ECO:0007669"/>
    <property type="project" value="UniProtKB-UniRule"/>
</dbReference>
<comment type="catalytic activity">
    <reaction evidence="2">
        <text>uridine(34) in tRNA + AH2 + O2 = 5-hydroxyuridine(34) in tRNA + A + H2O</text>
        <dbReference type="Rhea" id="RHEA:64224"/>
        <dbReference type="Rhea" id="RHEA-COMP:11727"/>
        <dbReference type="Rhea" id="RHEA-COMP:13381"/>
        <dbReference type="ChEBI" id="CHEBI:13193"/>
        <dbReference type="ChEBI" id="CHEBI:15377"/>
        <dbReference type="ChEBI" id="CHEBI:15379"/>
        <dbReference type="ChEBI" id="CHEBI:17499"/>
        <dbReference type="ChEBI" id="CHEBI:65315"/>
        <dbReference type="ChEBI" id="CHEBI:136877"/>
    </reaction>
</comment>
<dbReference type="GO" id="GO:0003723">
    <property type="term" value="F:RNA binding"/>
    <property type="evidence" value="ECO:0007669"/>
    <property type="project" value="InterPro"/>
</dbReference>
<dbReference type="NCBIfam" id="TIGR00005">
    <property type="entry name" value="rluA_subfam"/>
    <property type="match status" value="1"/>
</dbReference>
<dbReference type="Pfam" id="PF17773">
    <property type="entry name" value="UPF0176_N"/>
    <property type="match status" value="1"/>
</dbReference>
<evidence type="ECO:0000313" key="6">
    <source>
        <dbReference type="Proteomes" id="UP000317909"/>
    </source>
</evidence>
<dbReference type="PROSITE" id="PS01129">
    <property type="entry name" value="PSI_RLU"/>
    <property type="match status" value="1"/>
</dbReference>
<dbReference type="GO" id="GO:0006400">
    <property type="term" value="P:tRNA modification"/>
    <property type="evidence" value="ECO:0007669"/>
    <property type="project" value="UniProtKB-UniRule"/>
</dbReference>
<dbReference type="EC" id="1.14.-.-" evidence="2"/>
<dbReference type="AlphaFoldDB" id="A0A517U4R3"/>
<gene>
    <name evidence="5" type="primary">rluA</name>
    <name evidence="2" type="synonym">trhO</name>
    <name evidence="5" type="ORF">I41_48270</name>
</gene>
<comment type="similarity">
    <text evidence="2">Belongs to the TrhO family.</text>
</comment>
<dbReference type="InterPro" id="IPR006224">
    <property type="entry name" value="PsdUridine_synth_RluA-like_CS"/>
</dbReference>
<dbReference type="EMBL" id="CP036339">
    <property type="protein sequence ID" value="QDT75615.1"/>
    <property type="molecule type" value="Genomic_DNA"/>
</dbReference>
<evidence type="ECO:0000256" key="2">
    <source>
        <dbReference type="HAMAP-Rule" id="MF_00469"/>
    </source>
</evidence>
<dbReference type="RefSeq" id="WP_145435343.1">
    <property type="nucleotide sequence ID" value="NZ_CP036339.1"/>
</dbReference>
<evidence type="ECO:0000256" key="3">
    <source>
        <dbReference type="PIRSR" id="PIRSR606225-1"/>
    </source>
</evidence>
<keyword evidence="5" id="KW-0413">Isomerase</keyword>
<dbReference type="Gene3D" id="3.30.70.100">
    <property type="match status" value="1"/>
</dbReference>
<dbReference type="KEGG" id="llh:I41_48270"/>
<dbReference type="Gene3D" id="3.30.2350.10">
    <property type="entry name" value="Pseudouridine synthase"/>
    <property type="match status" value="1"/>
</dbReference>
<keyword evidence="6" id="KW-1185">Reference proteome</keyword>
<dbReference type="InterPro" id="IPR006145">
    <property type="entry name" value="PsdUridine_synth_RsuA/RluA"/>
</dbReference>
<dbReference type="Pfam" id="PF00849">
    <property type="entry name" value="PseudoU_synth_2"/>
    <property type="match status" value="1"/>
</dbReference>
<dbReference type="SMART" id="SM00450">
    <property type="entry name" value="RHOD"/>
    <property type="match status" value="1"/>
</dbReference>
<reference evidence="5 6" key="1">
    <citation type="submission" date="2019-02" db="EMBL/GenBank/DDBJ databases">
        <title>Deep-cultivation of Planctomycetes and their phenomic and genomic characterization uncovers novel biology.</title>
        <authorList>
            <person name="Wiegand S."/>
            <person name="Jogler M."/>
            <person name="Boedeker C."/>
            <person name="Pinto D."/>
            <person name="Vollmers J."/>
            <person name="Rivas-Marin E."/>
            <person name="Kohn T."/>
            <person name="Peeters S.H."/>
            <person name="Heuer A."/>
            <person name="Rast P."/>
            <person name="Oberbeckmann S."/>
            <person name="Bunk B."/>
            <person name="Jeske O."/>
            <person name="Meyerdierks A."/>
            <person name="Storesund J.E."/>
            <person name="Kallscheuer N."/>
            <person name="Luecker S."/>
            <person name="Lage O.M."/>
            <person name="Pohl T."/>
            <person name="Merkel B.J."/>
            <person name="Hornburger P."/>
            <person name="Mueller R.-W."/>
            <person name="Bruemmer F."/>
            <person name="Labrenz M."/>
            <person name="Spormann A.M."/>
            <person name="Op den Camp H."/>
            <person name="Overmann J."/>
            <person name="Amann R."/>
            <person name="Jetten M.S.M."/>
            <person name="Mascher T."/>
            <person name="Medema M.H."/>
            <person name="Devos D.P."/>
            <person name="Kaster A.-K."/>
            <person name="Ovreas L."/>
            <person name="Rohde M."/>
            <person name="Galperin M.Y."/>
            <person name="Jogler C."/>
        </authorList>
    </citation>
    <scope>NUCLEOTIDE SEQUENCE [LARGE SCALE GENOMIC DNA]</scope>
    <source>
        <strain evidence="5 6">I41</strain>
    </source>
</reference>
<dbReference type="OrthoDB" id="9784108at2"/>
<evidence type="ECO:0000313" key="5">
    <source>
        <dbReference type="EMBL" id="QDT75615.1"/>
    </source>
</evidence>